<evidence type="ECO:0000256" key="9">
    <source>
        <dbReference type="PROSITE-ProRule" id="PRU00124"/>
    </source>
</evidence>
<protein>
    <submittedName>
        <fullName evidence="10">Uncharacterized protein</fullName>
    </submittedName>
</protein>
<dbReference type="Gene3D" id="4.10.400.10">
    <property type="entry name" value="Low-density Lipoprotein Receptor"/>
    <property type="match status" value="1"/>
</dbReference>
<keyword evidence="7" id="KW-0675">Receptor</keyword>
<evidence type="ECO:0000256" key="8">
    <source>
        <dbReference type="ARBA" id="ARBA00023180"/>
    </source>
</evidence>
<dbReference type="PANTHER" id="PTHR22722:SF14">
    <property type="entry name" value="MEGALIN, ISOFORM A"/>
    <property type="match status" value="1"/>
</dbReference>
<dbReference type="CDD" id="cd00112">
    <property type="entry name" value="LDLa"/>
    <property type="match status" value="1"/>
</dbReference>
<keyword evidence="3" id="KW-0677">Repeat</keyword>
<comment type="caution">
    <text evidence="10">The sequence shown here is derived from an EMBL/GenBank/DDBJ whole genome shotgun (WGS) entry which is preliminary data.</text>
</comment>
<comment type="subcellular location">
    <subcellularLocation>
        <location evidence="1">Membrane</location>
        <topology evidence="1">Single-pass membrane protein</topology>
    </subcellularLocation>
</comment>
<dbReference type="SMART" id="SM00192">
    <property type="entry name" value="LDLa"/>
    <property type="match status" value="1"/>
</dbReference>
<sequence length="102" mass="11866">MCDLDDDCGDDSDEPANMCRCITYYERGNTTCSNLYFNHCRQRYCRNGWQRCPGLSNYRCIPKWLFCDGKDDCRDGSDELPENCPKCLDAQDFLCANYQCIP</sequence>
<dbReference type="GO" id="GO:0042562">
    <property type="term" value="F:hormone binding"/>
    <property type="evidence" value="ECO:0007669"/>
    <property type="project" value="TreeGrafter"/>
</dbReference>
<dbReference type="PROSITE" id="PS01209">
    <property type="entry name" value="LDLRA_1"/>
    <property type="match status" value="1"/>
</dbReference>
<dbReference type="OrthoDB" id="9990982at2759"/>
<dbReference type="InterPro" id="IPR036055">
    <property type="entry name" value="LDL_receptor-like_sf"/>
</dbReference>
<keyword evidence="4" id="KW-1133">Transmembrane helix</keyword>
<reference evidence="10" key="2">
    <citation type="submission" date="2017-10" db="EMBL/GenBank/DDBJ databases">
        <title>Ladona fulva Genome sequencing and assembly.</title>
        <authorList>
            <person name="Murali S."/>
            <person name="Richards S."/>
            <person name="Bandaranaike D."/>
            <person name="Bellair M."/>
            <person name="Blankenburg K."/>
            <person name="Chao H."/>
            <person name="Dinh H."/>
            <person name="Doddapaneni H."/>
            <person name="Dugan-Rocha S."/>
            <person name="Elkadiri S."/>
            <person name="Gnanaolivu R."/>
            <person name="Hernandez B."/>
            <person name="Skinner E."/>
            <person name="Javaid M."/>
            <person name="Lee S."/>
            <person name="Li M."/>
            <person name="Ming W."/>
            <person name="Munidasa M."/>
            <person name="Muniz J."/>
            <person name="Nguyen L."/>
            <person name="Hughes D."/>
            <person name="Osuji N."/>
            <person name="Pu L.-L."/>
            <person name="Puazo M."/>
            <person name="Qu C."/>
            <person name="Quiroz J."/>
            <person name="Raj R."/>
            <person name="Weissenberger G."/>
            <person name="Xin Y."/>
            <person name="Zou X."/>
            <person name="Han Y."/>
            <person name="Worley K."/>
            <person name="Muzny D."/>
            <person name="Gibbs R."/>
        </authorList>
    </citation>
    <scope>NUCLEOTIDE SEQUENCE</scope>
    <source>
        <strain evidence="10">Sampled in the wild</strain>
    </source>
</reference>
<evidence type="ECO:0000256" key="1">
    <source>
        <dbReference type="ARBA" id="ARBA00004167"/>
    </source>
</evidence>
<dbReference type="Pfam" id="PF00057">
    <property type="entry name" value="Ldl_recept_a"/>
    <property type="match status" value="1"/>
</dbReference>
<dbReference type="InterPro" id="IPR002172">
    <property type="entry name" value="LDrepeatLR_classA_rpt"/>
</dbReference>
<feature type="non-terminal residue" evidence="10">
    <location>
        <position position="102"/>
    </location>
</feature>
<evidence type="ECO:0000313" key="10">
    <source>
        <dbReference type="EMBL" id="KAG8239825.1"/>
    </source>
</evidence>
<evidence type="ECO:0000256" key="3">
    <source>
        <dbReference type="ARBA" id="ARBA00022737"/>
    </source>
</evidence>
<dbReference type="Proteomes" id="UP000792457">
    <property type="component" value="Unassembled WGS sequence"/>
</dbReference>
<evidence type="ECO:0000256" key="4">
    <source>
        <dbReference type="ARBA" id="ARBA00022989"/>
    </source>
</evidence>
<comment type="caution">
    <text evidence="9">Lacks conserved residue(s) required for the propagation of feature annotation.</text>
</comment>
<keyword evidence="5" id="KW-0472">Membrane</keyword>
<evidence type="ECO:0000256" key="2">
    <source>
        <dbReference type="ARBA" id="ARBA00022692"/>
    </source>
</evidence>
<evidence type="ECO:0000256" key="5">
    <source>
        <dbReference type="ARBA" id="ARBA00023136"/>
    </source>
</evidence>
<keyword evidence="6" id="KW-1015">Disulfide bond</keyword>
<gene>
    <name evidence="10" type="ORF">J437_LFUL019395</name>
</gene>
<accession>A0A8K0P8C4</accession>
<dbReference type="InterPro" id="IPR051221">
    <property type="entry name" value="LDLR-related"/>
</dbReference>
<evidence type="ECO:0000256" key="7">
    <source>
        <dbReference type="ARBA" id="ARBA00023170"/>
    </source>
</evidence>
<dbReference type="PRINTS" id="PR00261">
    <property type="entry name" value="LDLRECEPTOR"/>
</dbReference>
<evidence type="ECO:0000256" key="6">
    <source>
        <dbReference type="ARBA" id="ARBA00023157"/>
    </source>
</evidence>
<organism evidence="10 11">
    <name type="scientific">Ladona fulva</name>
    <name type="common">Scarce chaser dragonfly</name>
    <name type="synonym">Libellula fulva</name>
    <dbReference type="NCBI Taxonomy" id="123851"/>
    <lineage>
        <taxon>Eukaryota</taxon>
        <taxon>Metazoa</taxon>
        <taxon>Ecdysozoa</taxon>
        <taxon>Arthropoda</taxon>
        <taxon>Hexapoda</taxon>
        <taxon>Insecta</taxon>
        <taxon>Pterygota</taxon>
        <taxon>Palaeoptera</taxon>
        <taxon>Odonata</taxon>
        <taxon>Epiprocta</taxon>
        <taxon>Anisoptera</taxon>
        <taxon>Libelluloidea</taxon>
        <taxon>Libellulidae</taxon>
        <taxon>Ladona</taxon>
    </lineage>
</organism>
<dbReference type="SUPFAM" id="SSF57424">
    <property type="entry name" value="LDL receptor-like module"/>
    <property type="match status" value="1"/>
</dbReference>
<keyword evidence="2" id="KW-0812">Transmembrane</keyword>
<dbReference type="InterPro" id="IPR023415">
    <property type="entry name" value="LDLR_class-A_CS"/>
</dbReference>
<reference evidence="10" key="1">
    <citation type="submission" date="2013-04" db="EMBL/GenBank/DDBJ databases">
        <authorList>
            <person name="Qu J."/>
            <person name="Murali S.C."/>
            <person name="Bandaranaike D."/>
            <person name="Bellair M."/>
            <person name="Blankenburg K."/>
            <person name="Chao H."/>
            <person name="Dinh H."/>
            <person name="Doddapaneni H."/>
            <person name="Downs B."/>
            <person name="Dugan-Rocha S."/>
            <person name="Elkadiri S."/>
            <person name="Gnanaolivu R.D."/>
            <person name="Hernandez B."/>
            <person name="Javaid M."/>
            <person name="Jayaseelan J.C."/>
            <person name="Lee S."/>
            <person name="Li M."/>
            <person name="Ming W."/>
            <person name="Munidasa M."/>
            <person name="Muniz J."/>
            <person name="Nguyen L."/>
            <person name="Ongeri F."/>
            <person name="Osuji N."/>
            <person name="Pu L.-L."/>
            <person name="Puazo M."/>
            <person name="Qu C."/>
            <person name="Quiroz J."/>
            <person name="Raj R."/>
            <person name="Weissenberger G."/>
            <person name="Xin Y."/>
            <person name="Zou X."/>
            <person name="Han Y."/>
            <person name="Richards S."/>
            <person name="Worley K."/>
            <person name="Muzny D."/>
            <person name="Gibbs R."/>
        </authorList>
    </citation>
    <scope>NUCLEOTIDE SEQUENCE</scope>
    <source>
        <strain evidence="10">Sampled in the wild</strain>
    </source>
</reference>
<dbReference type="PANTHER" id="PTHR22722">
    <property type="entry name" value="LOW-DENSITY LIPOPROTEIN RECEPTOR-RELATED PROTEIN 2-RELATED"/>
    <property type="match status" value="1"/>
</dbReference>
<keyword evidence="11" id="KW-1185">Reference proteome</keyword>
<keyword evidence="8" id="KW-0325">Glycoprotein</keyword>
<proteinExistence type="predicted"/>
<dbReference type="AlphaFoldDB" id="A0A8K0P8C4"/>
<dbReference type="GO" id="GO:0043235">
    <property type="term" value="C:receptor complex"/>
    <property type="evidence" value="ECO:0007669"/>
    <property type="project" value="TreeGrafter"/>
</dbReference>
<dbReference type="GO" id="GO:0006898">
    <property type="term" value="P:receptor-mediated endocytosis"/>
    <property type="evidence" value="ECO:0007669"/>
    <property type="project" value="TreeGrafter"/>
</dbReference>
<name>A0A8K0P8C4_LADFU</name>
<dbReference type="EMBL" id="KZ310079">
    <property type="protein sequence ID" value="KAG8239825.1"/>
    <property type="molecule type" value="Genomic_DNA"/>
</dbReference>
<evidence type="ECO:0000313" key="11">
    <source>
        <dbReference type="Proteomes" id="UP000792457"/>
    </source>
</evidence>
<dbReference type="GO" id="GO:0016324">
    <property type="term" value="C:apical plasma membrane"/>
    <property type="evidence" value="ECO:0007669"/>
    <property type="project" value="TreeGrafter"/>
</dbReference>
<dbReference type="PROSITE" id="PS50068">
    <property type="entry name" value="LDLRA_2"/>
    <property type="match status" value="1"/>
</dbReference>